<protein>
    <submittedName>
        <fullName evidence="1">Uncharacterized protein</fullName>
    </submittedName>
</protein>
<accession>A0A6A7N6R1</accession>
<dbReference type="AlphaFoldDB" id="A0A6A7N6R1"/>
<evidence type="ECO:0000313" key="2">
    <source>
        <dbReference type="Proteomes" id="UP000440498"/>
    </source>
</evidence>
<evidence type="ECO:0000313" key="1">
    <source>
        <dbReference type="EMBL" id="MQA40773.1"/>
    </source>
</evidence>
<dbReference type="RefSeq" id="WP_152840063.1">
    <property type="nucleotide sequence ID" value="NZ_WHUG01000009.1"/>
</dbReference>
<name>A0A6A7N6R1_9BURK</name>
<dbReference type="Proteomes" id="UP000440498">
    <property type="component" value="Unassembled WGS sequence"/>
</dbReference>
<reference evidence="1 2" key="1">
    <citation type="submission" date="2019-10" db="EMBL/GenBank/DDBJ databases">
        <title>Two novel species isolated from a subtropical stream in China.</title>
        <authorList>
            <person name="Lu H."/>
        </authorList>
    </citation>
    <scope>NUCLEOTIDE SEQUENCE [LARGE SCALE GENOMIC DNA]</scope>
    <source>
        <strain evidence="1 2">FT29W</strain>
    </source>
</reference>
<comment type="caution">
    <text evidence="1">The sequence shown here is derived from an EMBL/GenBank/DDBJ whole genome shotgun (WGS) entry which is preliminary data.</text>
</comment>
<dbReference type="EMBL" id="WHUG01000009">
    <property type="protein sequence ID" value="MQA40773.1"/>
    <property type="molecule type" value="Genomic_DNA"/>
</dbReference>
<sequence length="215" mass="23865">MLTSRVATGGASNRRSSVAPLVAVGADILPSWGVHFPDQAVVFSALHSAAVPRVLAEQTATCCSSNDRVACEAPSPALVAVRKKHLGRAFMVWLVGPYRRFKGRLRLKALAKSLTAIQLKGDRVWDLFSKRVWPHEVGGRWDFKEMFESCLAEYMQNLAMLNRIDPGIIARSGIMEQFRSVSLTFERFRDFDPVMLETLYVNLKAASQRAANGLV</sequence>
<gene>
    <name evidence="1" type="ORF">GEV02_21790</name>
</gene>
<organism evidence="1 2">
    <name type="scientific">Rugamonas aquatica</name>
    <dbReference type="NCBI Taxonomy" id="2743357"/>
    <lineage>
        <taxon>Bacteria</taxon>
        <taxon>Pseudomonadati</taxon>
        <taxon>Pseudomonadota</taxon>
        <taxon>Betaproteobacteria</taxon>
        <taxon>Burkholderiales</taxon>
        <taxon>Oxalobacteraceae</taxon>
        <taxon>Telluria group</taxon>
        <taxon>Rugamonas</taxon>
    </lineage>
</organism>
<keyword evidence="2" id="KW-1185">Reference proteome</keyword>
<proteinExistence type="predicted"/>